<dbReference type="InterPro" id="IPR051625">
    <property type="entry name" value="Signaling_Regulatory_Domain"/>
</dbReference>
<dbReference type="PRINTS" id="PR00633">
    <property type="entry name" value="RCCNDNSATION"/>
</dbReference>
<protein>
    <submittedName>
        <fullName evidence="4">Regulator of chromosome condensation, putative</fullName>
    </submittedName>
</protein>
<feature type="compositionally biased region" description="Polar residues" evidence="3">
    <location>
        <begin position="289"/>
        <end position="306"/>
    </location>
</feature>
<feature type="repeat" description="RCC1" evidence="2">
    <location>
        <begin position="322"/>
        <end position="373"/>
    </location>
</feature>
<keyword evidence="1" id="KW-0677">Repeat</keyword>
<feature type="compositionally biased region" description="Basic and acidic residues" evidence="3">
    <location>
        <begin position="639"/>
        <end position="656"/>
    </location>
</feature>
<sequence>MGQGNGKSRLIVYGTNEYLIDSKKEFCLLNIRNSVRIKNIYSGPNNIIIIYENDDFEIVGLNNCGQLGLGDKVNRNKLTINPIMSKQKIRKISCGHEHVIALLYNHNIFVWGNNQYGQLGIGNNTEEISTPLLIFFNEKVIDIACGKNHSIFLTEYEDINVNTYSNDAKVKKDGPDYRNSGITKEKKKLRTNCLHEFDININDGISSTLKWELIEKGVLGSGNENNPERVRMEEEMEYEEEEEEEEEEKAEDEEEEEAEVKVEVEDEEEGEEEDLDDNDEEEANDQKNKTTSNEEINSKMKISSNEKTSSKAKSSPTSNINFSIYACGSGARGKLGFKNEENVYFPKKIEIKKKLKVKSIYSSYNHNALLTKQGRLYTWGYNKSGDLGINNKKSSYKIKKLKFINDIIIKVSLGKLYSACLTKNNIFYVWGNNIDGIKNMNLSNFRIKEFSCNEDNIIILTEDNNLFLLDSSKRVQYMNKLILTKLLSGLKSNVNYIQYNFIGNGFNYIYAYISINKEIKTKNDFKKINHNEKCNFAQINNATIEKAKKETIIFLDKNELTHLTVMQEKKNCVETSKCAPLYNNNYNNNPNILNNIGTDVIIDEWDEQDEGITSLGVLCNKTQEGNENGDVGDDLCTTNEEKREGEKRMEQRKEKIENEEDEEVRKDKPYDVMENTFIGCELRGDAFIVSETGNSFTNNEFRNDGHGFEFDKIQLKHERHANLPSLKVDNGRNFLRSIDKFGKNINKLKKHSSYTNDSKKGMESNTTSGNSIYAEKKGDDKTKSNKYKFHNLGNTPIELITQNNKKDLNNVNNIEYIINNINYINLDMINVEDVSIDNEFLQKQINHSTNNNTNYIDYLNIDSELISKCDVLGIMGKNFHHSISENKYINLNIILLNELKKQKKINIVYGHLLGKLLNELNLLRNENKNISSRENL</sequence>
<dbReference type="PROSITE" id="PS50012">
    <property type="entry name" value="RCC1_3"/>
    <property type="match status" value="4"/>
</dbReference>
<feature type="region of interest" description="Disordered" evidence="3">
    <location>
        <begin position="629"/>
        <end position="664"/>
    </location>
</feature>
<dbReference type="InterPro" id="IPR000408">
    <property type="entry name" value="Reg_chr_condens"/>
</dbReference>
<gene>
    <name evidence="4" type="primary">PmlGA01_090036000</name>
    <name evidence="4" type="ORF">PMLGA01_090036000</name>
</gene>
<feature type="repeat" description="RCC1" evidence="2">
    <location>
        <begin position="54"/>
        <end position="105"/>
    </location>
</feature>
<evidence type="ECO:0000313" key="4">
    <source>
        <dbReference type="EMBL" id="SBT71449.1"/>
    </source>
</evidence>
<evidence type="ECO:0000256" key="2">
    <source>
        <dbReference type="PROSITE-ProRule" id="PRU00235"/>
    </source>
</evidence>
<dbReference type="PROSITE" id="PS00626">
    <property type="entry name" value="RCC1_2"/>
    <property type="match status" value="1"/>
</dbReference>
<feature type="repeat" description="RCC1" evidence="2">
    <location>
        <begin position="106"/>
        <end position="156"/>
    </location>
</feature>
<dbReference type="Pfam" id="PF00415">
    <property type="entry name" value="RCC1"/>
    <property type="match status" value="4"/>
</dbReference>
<accession>A0A1C3KCZ4</accession>
<evidence type="ECO:0000256" key="3">
    <source>
        <dbReference type="SAM" id="MobiDB-lite"/>
    </source>
</evidence>
<evidence type="ECO:0000313" key="5">
    <source>
        <dbReference type="Proteomes" id="UP000219799"/>
    </source>
</evidence>
<dbReference type="SUPFAM" id="SSF50985">
    <property type="entry name" value="RCC1/BLIP-II"/>
    <property type="match status" value="2"/>
</dbReference>
<proteinExistence type="predicted"/>
<feature type="region of interest" description="Disordered" evidence="3">
    <location>
        <begin position="219"/>
        <end position="316"/>
    </location>
</feature>
<feature type="compositionally biased region" description="Acidic residues" evidence="3">
    <location>
        <begin position="234"/>
        <end position="283"/>
    </location>
</feature>
<reference evidence="4 5" key="1">
    <citation type="submission" date="2016-06" db="EMBL/GenBank/DDBJ databases">
        <authorList>
            <consortium name="Pathogen Informatics"/>
        </authorList>
    </citation>
    <scope>NUCLEOTIDE SEQUENCE [LARGE SCALE GENOMIC DNA]</scope>
    <source>
        <strain evidence="4">PmlGA01</strain>
    </source>
</reference>
<evidence type="ECO:0000256" key="1">
    <source>
        <dbReference type="ARBA" id="ARBA00022737"/>
    </source>
</evidence>
<dbReference type="InterPro" id="IPR009091">
    <property type="entry name" value="RCC1/BLIP-II"/>
</dbReference>
<dbReference type="Proteomes" id="UP000219799">
    <property type="component" value="Chromosome 9"/>
</dbReference>
<feature type="repeat" description="RCC1" evidence="2">
    <location>
        <begin position="374"/>
        <end position="424"/>
    </location>
</feature>
<dbReference type="AlphaFoldDB" id="A0A1C3KCZ4"/>
<dbReference type="PANTHER" id="PTHR22872">
    <property type="entry name" value="BTK-BINDING PROTEIN-RELATED"/>
    <property type="match status" value="1"/>
</dbReference>
<feature type="region of interest" description="Disordered" evidence="3">
    <location>
        <begin position="752"/>
        <end position="780"/>
    </location>
</feature>
<organism evidence="4 5">
    <name type="scientific">Plasmodium malariae</name>
    <dbReference type="NCBI Taxonomy" id="5858"/>
    <lineage>
        <taxon>Eukaryota</taxon>
        <taxon>Sar</taxon>
        <taxon>Alveolata</taxon>
        <taxon>Apicomplexa</taxon>
        <taxon>Aconoidasida</taxon>
        <taxon>Haemosporida</taxon>
        <taxon>Plasmodiidae</taxon>
        <taxon>Plasmodium</taxon>
        <taxon>Plasmodium (Plasmodium)</taxon>
    </lineage>
</organism>
<dbReference type="EMBL" id="LT594497">
    <property type="protein sequence ID" value="SBT71449.1"/>
    <property type="molecule type" value="Genomic_DNA"/>
</dbReference>
<dbReference type="Gene3D" id="2.130.10.30">
    <property type="entry name" value="Regulator of chromosome condensation 1/beta-lactamase-inhibitor protein II"/>
    <property type="match status" value="2"/>
</dbReference>
<dbReference type="VEuPathDB" id="PlasmoDB:PmUG01_09044400"/>
<name>A0A1C3KCZ4_PLAMA</name>